<gene>
    <name evidence="2" type="ORF">EGW08_023664</name>
</gene>
<proteinExistence type="predicted"/>
<dbReference type="EMBL" id="RQTK01002299">
    <property type="protein sequence ID" value="RUS68574.1"/>
    <property type="molecule type" value="Genomic_DNA"/>
</dbReference>
<comment type="caution">
    <text evidence="2">The sequence shown here is derived from an EMBL/GenBank/DDBJ whole genome shotgun (WGS) entry which is preliminary data.</text>
</comment>
<feature type="non-terminal residue" evidence="2">
    <location>
        <position position="406"/>
    </location>
</feature>
<dbReference type="Gene3D" id="3.30.420.10">
    <property type="entry name" value="Ribonuclease H-like superfamily/Ribonuclease H"/>
    <property type="match status" value="1"/>
</dbReference>
<feature type="compositionally biased region" description="Pro residues" evidence="1">
    <location>
        <begin position="55"/>
        <end position="71"/>
    </location>
</feature>
<keyword evidence="3" id="KW-1185">Reference proteome</keyword>
<accession>A0A3S1APX4</accession>
<sequence length="406" mass="45235">MWKLSPDAPPISPSSKAAPSQRSLPPSPSPSSSLATIFGDVLTPESPIKLSLTPSNPPSPKPKKAPAPYPFTPEVTVERRGTGKKPAGLAPARLQKSPADTFTEKVLEAARASIPFHTNKGNRVRVPWFTTECREAIKNRKKAQRKYFNNPIPENFINFKRAIAKCRVVGHTDWGADRETLLKLYRTLVRSKLDYGSIVYGSAKKHILKTLDPIHHQGLRIALGAFRTSPVQSLYAGSGEPSLEHRRLKLSLNYAAKLNSIPENPGFESLSDSSPIEFFETKKSGPSLGARLQNHLEKLKQNENIDNVKVRKPPPWEQYNVKFDASLTEFEKGTTSAPVLQKEFLNLKEQYNEYYEIYTDGSKQDHKVAAAFFLPDDPGDSDSARLRDHSSVFSAELEAILMAMKM</sequence>
<reference evidence="2 3" key="1">
    <citation type="submission" date="2019-01" db="EMBL/GenBank/DDBJ databases">
        <title>A draft genome assembly of the solar-powered sea slug Elysia chlorotica.</title>
        <authorList>
            <person name="Cai H."/>
            <person name="Li Q."/>
            <person name="Fang X."/>
            <person name="Li J."/>
            <person name="Curtis N.E."/>
            <person name="Altenburger A."/>
            <person name="Shibata T."/>
            <person name="Feng M."/>
            <person name="Maeda T."/>
            <person name="Schwartz J.A."/>
            <person name="Shigenobu S."/>
            <person name="Lundholm N."/>
            <person name="Nishiyama T."/>
            <person name="Yang H."/>
            <person name="Hasebe M."/>
            <person name="Li S."/>
            <person name="Pierce S.K."/>
            <person name="Wang J."/>
        </authorList>
    </citation>
    <scope>NUCLEOTIDE SEQUENCE [LARGE SCALE GENOMIC DNA]</scope>
    <source>
        <strain evidence="2">EC2010</strain>
        <tissue evidence="2">Whole organism of an adult</tissue>
    </source>
</reference>
<dbReference type="STRING" id="188477.A0A3S1APX4"/>
<feature type="compositionally biased region" description="Low complexity" evidence="1">
    <location>
        <begin position="13"/>
        <end position="24"/>
    </location>
</feature>
<dbReference type="Proteomes" id="UP000271974">
    <property type="component" value="Unassembled WGS sequence"/>
</dbReference>
<dbReference type="GO" id="GO:0003676">
    <property type="term" value="F:nucleic acid binding"/>
    <property type="evidence" value="ECO:0007669"/>
    <property type="project" value="InterPro"/>
</dbReference>
<feature type="region of interest" description="Disordered" evidence="1">
    <location>
        <begin position="1"/>
        <end position="93"/>
    </location>
</feature>
<protein>
    <submittedName>
        <fullName evidence="2">Uncharacterized protein</fullName>
    </submittedName>
</protein>
<evidence type="ECO:0000313" key="3">
    <source>
        <dbReference type="Proteomes" id="UP000271974"/>
    </source>
</evidence>
<dbReference type="InterPro" id="IPR036397">
    <property type="entry name" value="RNaseH_sf"/>
</dbReference>
<name>A0A3S1APX4_ELYCH</name>
<dbReference type="OrthoDB" id="6774133at2759"/>
<organism evidence="2 3">
    <name type="scientific">Elysia chlorotica</name>
    <name type="common">Eastern emerald elysia</name>
    <name type="synonym">Sea slug</name>
    <dbReference type="NCBI Taxonomy" id="188477"/>
    <lineage>
        <taxon>Eukaryota</taxon>
        <taxon>Metazoa</taxon>
        <taxon>Spiralia</taxon>
        <taxon>Lophotrochozoa</taxon>
        <taxon>Mollusca</taxon>
        <taxon>Gastropoda</taxon>
        <taxon>Heterobranchia</taxon>
        <taxon>Euthyneura</taxon>
        <taxon>Panpulmonata</taxon>
        <taxon>Sacoglossa</taxon>
        <taxon>Placobranchoidea</taxon>
        <taxon>Plakobranchidae</taxon>
        <taxon>Elysia</taxon>
    </lineage>
</organism>
<dbReference type="AlphaFoldDB" id="A0A3S1APX4"/>
<evidence type="ECO:0000313" key="2">
    <source>
        <dbReference type="EMBL" id="RUS68574.1"/>
    </source>
</evidence>
<evidence type="ECO:0000256" key="1">
    <source>
        <dbReference type="SAM" id="MobiDB-lite"/>
    </source>
</evidence>